<organism evidence="1 2">
    <name type="scientific">Candidatus Acididesulfobacter diazotrophicus</name>
    <dbReference type="NCBI Taxonomy" id="2597226"/>
    <lineage>
        <taxon>Bacteria</taxon>
        <taxon>Deltaproteobacteria</taxon>
        <taxon>Candidatus Acidulodesulfobacterales</taxon>
        <taxon>Candidatus Acididesulfobacter</taxon>
    </lineage>
</organism>
<name>A0A519BKW9_9DELT</name>
<dbReference type="Pfam" id="PF11185">
    <property type="entry name" value="DUF2971"/>
    <property type="match status" value="1"/>
</dbReference>
<accession>A0A519BKW9</accession>
<sequence length="296" mass="34745">MIYKYTTYKWLPDIISTNSLHFSCPLDFNDPFDSYIAIKKYEIPPEKIEDARIKTTKNQFVLSLTQSKDNILMWSHYAKSHKGFCIGFKSNFKEFLESAEIAAEIKKDESIKDSLNLLQYQGLLFEKDCFDLKSISESNIEGMLLGSKVASELFNENLLFYPLSKVDYSENNDMPGKYDTLKHYKFIQGHHDGDARKEEAKIGVFLTTKNNLWGYEVEKRIITRRNWICQGFITRKDDANIKFKKSLLKEIIFGVNTPELQKYCIKNLIEKNGYKDVEFYQAERKEDKYELNINKI</sequence>
<dbReference type="Proteomes" id="UP000319296">
    <property type="component" value="Unassembled WGS sequence"/>
</dbReference>
<comment type="caution">
    <text evidence="1">The sequence shown here is derived from an EMBL/GenBank/DDBJ whole genome shotgun (WGS) entry which is preliminary data.</text>
</comment>
<evidence type="ECO:0000313" key="2">
    <source>
        <dbReference type="Proteomes" id="UP000319296"/>
    </source>
</evidence>
<proteinExistence type="predicted"/>
<protein>
    <submittedName>
        <fullName evidence="1">DUF2971 domain-containing protein</fullName>
    </submittedName>
</protein>
<dbReference type="InterPro" id="IPR021352">
    <property type="entry name" value="DUF2971"/>
</dbReference>
<reference evidence="1 2" key="1">
    <citation type="journal article" date="2019" name="ISME J.">
        <title>Insights into ecological role of a new deltaproteobacterial order Candidatus Acidulodesulfobacterales by metagenomics and metatranscriptomics.</title>
        <authorList>
            <person name="Tan S."/>
            <person name="Liu J."/>
            <person name="Fang Y."/>
            <person name="Hedlund B.P."/>
            <person name="Lian Z.H."/>
            <person name="Huang L.Y."/>
            <person name="Li J.T."/>
            <person name="Huang L.N."/>
            <person name="Li W.J."/>
            <person name="Jiang H.C."/>
            <person name="Dong H.L."/>
            <person name="Shu W.S."/>
        </authorList>
    </citation>
    <scope>NUCLEOTIDE SEQUENCE [LARGE SCALE GENOMIC DNA]</scope>
    <source>
        <strain evidence="1">AP1</strain>
    </source>
</reference>
<evidence type="ECO:0000313" key="1">
    <source>
        <dbReference type="EMBL" id="RZD17905.1"/>
    </source>
</evidence>
<dbReference type="EMBL" id="SGBB01000019">
    <property type="protein sequence ID" value="RZD17905.1"/>
    <property type="molecule type" value="Genomic_DNA"/>
</dbReference>
<gene>
    <name evidence="1" type="ORF">EVG15_08880</name>
</gene>
<dbReference type="AlphaFoldDB" id="A0A519BKW9"/>